<name>A0A2U2DXB6_9HYPH</name>
<dbReference type="AlphaFoldDB" id="A0A2U2DXB6"/>
<evidence type="ECO:0008006" key="3">
    <source>
        <dbReference type="Google" id="ProtNLM"/>
    </source>
</evidence>
<dbReference type="RefSeq" id="WP_109456468.1">
    <property type="nucleotide sequence ID" value="NZ_QFBC01000001.1"/>
</dbReference>
<sequence>MNKRVTIEMPEEMHRLVLQYAAEAGTEPNSYLLELIEERLEDAYFLKKAEKVLEARERGESRTYSWQDMERELGLDD</sequence>
<evidence type="ECO:0000313" key="1">
    <source>
        <dbReference type="EMBL" id="PWE57951.1"/>
    </source>
</evidence>
<dbReference type="InterPro" id="IPR046257">
    <property type="entry name" value="DUF6290"/>
</dbReference>
<dbReference type="Proteomes" id="UP000245252">
    <property type="component" value="Unassembled WGS sequence"/>
</dbReference>
<organism evidence="1 2">
    <name type="scientific">Metarhizobium album</name>
    <dbReference type="NCBI Taxonomy" id="2182425"/>
    <lineage>
        <taxon>Bacteria</taxon>
        <taxon>Pseudomonadati</taxon>
        <taxon>Pseudomonadota</taxon>
        <taxon>Alphaproteobacteria</taxon>
        <taxon>Hyphomicrobiales</taxon>
        <taxon>Rhizobiaceae</taxon>
        <taxon>Metarhizobium</taxon>
    </lineage>
</organism>
<dbReference type="GO" id="GO:0006355">
    <property type="term" value="P:regulation of DNA-templated transcription"/>
    <property type="evidence" value="ECO:0007669"/>
    <property type="project" value="InterPro"/>
</dbReference>
<proteinExistence type="predicted"/>
<keyword evidence="2" id="KW-1185">Reference proteome</keyword>
<accession>A0A2U2DXB6</accession>
<gene>
    <name evidence="1" type="ORF">DEM27_01810</name>
</gene>
<dbReference type="InterPro" id="IPR010985">
    <property type="entry name" value="Ribbon_hlx_hlx"/>
</dbReference>
<reference evidence="1 2" key="1">
    <citation type="submission" date="2018-05" db="EMBL/GenBank/DDBJ databases">
        <title>The draft genome of strain NS-104.</title>
        <authorList>
            <person name="Hang P."/>
            <person name="Jiang J."/>
        </authorList>
    </citation>
    <scope>NUCLEOTIDE SEQUENCE [LARGE SCALE GENOMIC DNA]</scope>
    <source>
        <strain evidence="1 2">NS-104</strain>
    </source>
</reference>
<evidence type="ECO:0000313" key="2">
    <source>
        <dbReference type="Proteomes" id="UP000245252"/>
    </source>
</evidence>
<dbReference type="EMBL" id="QFBC01000001">
    <property type="protein sequence ID" value="PWE57951.1"/>
    <property type="molecule type" value="Genomic_DNA"/>
</dbReference>
<protein>
    <recommendedName>
        <fullName evidence="3">Toxin-antitoxin system HicB family antitoxin</fullName>
    </recommendedName>
</protein>
<dbReference type="Pfam" id="PF19807">
    <property type="entry name" value="DUF6290"/>
    <property type="match status" value="1"/>
</dbReference>
<comment type="caution">
    <text evidence="1">The sequence shown here is derived from an EMBL/GenBank/DDBJ whole genome shotgun (WGS) entry which is preliminary data.</text>
</comment>
<dbReference type="SUPFAM" id="SSF47598">
    <property type="entry name" value="Ribbon-helix-helix"/>
    <property type="match status" value="1"/>
</dbReference>